<dbReference type="Gene3D" id="3.40.50.850">
    <property type="entry name" value="Isochorismatase-like"/>
    <property type="match status" value="1"/>
</dbReference>
<comment type="caution">
    <text evidence="4">The sequence shown here is derived from an EMBL/GenBank/DDBJ whole genome shotgun (WGS) entry which is preliminary data.</text>
</comment>
<dbReference type="Pfam" id="PF00857">
    <property type="entry name" value="Isochorismatase"/>
    <property type="match status" value="1"/>
</dbReference>
<dbReference type="Proteomes" id="UP001201262">
    <property type="component" value="Unassembled WGS sequence"/>
</dbReference>
<comment type="similarity">
    <text evidence="1">Belongs to the isochorismatase family.</text>
</comment>
<evidence type="ECO:0000256" key="2">
    <source>
        <dbReference type="ARBA" id="ARBA00022801"/>
    </source>
</evidence>
<feature type="domain" description="Isochorismatase-like" evidence="3">
    <location>
        <begin position="33"/>
        <end position="103"/>
    </location>
</feature>
<dbReference type="EMBL" id="JAJTJA010000003">
    <property type="protein sequence ID" value="KAH8702167.1"/>
    <property type="molecule type" value="Genomic_DNA"/>
</dbReference>
<proteinExistence type="inferred from homology"/>
<dbReference type="RefSeq" id="XP_046075543.1">
    <property type="nucleotide sequence ID" value="XM_046213755.1"/>
</dbReference>
<name>A0AAD4KZ19_9EURO</name>
<dbReference type="AlphaFoldDB" id="A0AAD4KZ19"/>
<evidence type="ECO:0000313" key="4">
    <source>
        <dbReference type="EMBL" id="KAH8702167.1"/>
    </source>
</evidence>
<dbReference type="InterPro" id="IPR036380">
    <property type="entry name" value="Isochorismatase-like_sf"/>
</dbReference>
<keyword evidence="5" id="KW-1185">Reference proteome</keyword>
<dbReference type="PANTHER" id="PTHR43540">
    <property type="entry name" value="PEROXYUREIDOACRYLATE/UREIDOACRYLATE AMIDOHYDROLASE-RELATED"/>
    <property type="match status" value="1"/>
</dbReference>
<keyword evidence="2" id="KW-0378">Hydrolase</keyword>
<organism evidence="4 5">
    <name type="scientific">Talaromyces proteolyticus</name>
    <dbReference type="NCBI Taxonomy" id="1131652"/>
    <lineage>
        <taxon>Eukaryota</taxon>
        <taxon>Fungi</taxon>
        <taxon>Dikarya</taxon>
        <taxon>Ascomycota</taxon>
        <taxon>Pezizomycotina</taxon>
        <taxon>Eurotiomycetes</taxon>
        <taxon>Eurotiomycetidae</taxon>
        <taxon>Eurotiales</taxon>
        <taxon>Trichocomaceae</taxon>
        <taxon>Talaromyces</taxon>
        <taxon>Talaromyces sect. Bacilispori</taxon>
    </lineage>
</organism>
<dbReference type="SUPFAM" id="SSF52499">
    <property type="entry name" value="Isochorismatase-like hydrolases"/>
    <property type="match status" value="1"/>
</dbReference>
<reference evidence="4" key="1">
    <citation type="submission" date="2021-12" db="EMBL/GenBank/DDBJ databases">
        <title>Convergent genome expansion in fungi linked to evolution of root-endophyte symbiosis.</title>
        <authorList>
            <consortium name="DOE Joint Genome Institute"/>
            <person name="Ke Y.-H."/>
            <person name="Bonito G."/>
            <person name="Liao H.-L."/>
            <person name="Looney B."/>
            <person name="Rojas-Flechas A."/>
            <person name="Nash J."/>
            <person name="Hameed K."/>
            <person name="Schadt C."/>
            <person name="Martin F."/>
            <person name="Crous P.W."/>
            <person name="Miettinen O."/>
            <person name="Magnuson J.K."/>
            <person name="Labbe J."/>
            <person name="Jacobson D."/>
            <person name="Doktycz M.J."/>
            <person name="Veneault-Fourrey C."/>
            <person name="Kuo A."/>
            <person name="Mondo S."/>
            <person name="Calhoun S."/>
            <person name="Riley R."/>
            <person name="Ohm R."/>
            <person name="LaButti K."/>
            <person name="Andreopoulos B."/>
            <person name="Pangilinan J."/>
            <person name="Nolan M."/>
            <person name="Tritt A."/>
            <person name="Clum A."/>
            <person name="Lipzen A."/>
            <person name="Daum C."/>
            <person name="Barry K."/>
            <person name="Grigoriev I.V."/>
            <person name="Vilgalys R."/>
        </authorList>
    </citation>
    <scope>NUCLEOTIDE SEQUENCE</scope>
    <source>
        <strain evidence="4">PMI_201</strain>
    </source>
</reference>
<dbReference type="GeneID" id="70244042"/>
<dbReference type="InterPro" id="IPR000868">
    <property type="entry name" value="Isochorismatase-like_dom"/>
</dbReference>
<gene>
    <name evidence="4" type="ORF">BGW36DRAFT_356302</name>
</gene>
<accession>A0AAD4KZ19</accession>
<sequence length="134" mass="14388">MFAQILGGMQSRRGEESAKLLGGTEDKAFKRRPSYISALSSPRLENCLQENGIKSLIFVGMSTPGCVLKTALSASDAEFVASVISDGCADSNQGWHEFLLGDVLNDRGYVAPSDEFKDGYERAQEKGSSSISLS</sequence>
<dbReference type="InterPro" id="IPR050272">
    <property type="entry name" value="Isochorismatase-like_hydrls"/>
</dbReference>
<dbReference type="GO" id="GO:0016787">
    <property type="term" value="F:hydrolase activity"/>
    <property type="evidence" value="ECO:0007669"/>
    <property type="project" value="UniProtKB-KW"/>
</dbReference>
<evidence type="ECO:0000313" key="5">
    <source>
        <dbReference type="Proteomes" id="UP001201262"/>
    </source>
</evidence>
<evidence type="ECO:0000259" key="3">
    <source>
        <dbReference type="Pfam" id="PF00857"/>
    </source>
</evidence>
<protein>
    <submittedName>
        <fullName evidence="4">Isochorismatase-like protein</fullName>
    </submittedName>
</protein>
<evidence type="ECO:0000256" key="1">
    <source>
        <dbReference type="ARBA" id="ARBA00006336"/>
    </source>
</evidence>